<name>A0A2S6I5H8_9BACT</name>
<gene>
    <name evidence="1" type="ORF">CLV84_3331</name>
</gene>
<dbReference type="InterPro" id="IPR017853">
    <property type="entry name" value="GH"/>
</dbReference>
<dbReference type="Pfam" id="PF22612">
    <property type="entry name" value="GH113"/>
    <property type="match status" value="1"/>
</dbReference>
<dbReference type="Gene3D" id="3.20.20.80">
    <property type="entry name" value="Glycosidases"/>
    <property type="match status" value="1"/>
</dbReference>
<organism evidence="1 2">
    <name type="scientific">Neolewinella xylanilytica</name>
    <dbReference type="NCBI Taxonomy" id="1514080"/>
    <lineage>
        <taxon>Bacteria</taxon>
        <taxon>Pseudomonadati</taxon>
        <taxon>Bacteroidota</taxon>
        <taxon>Saprospiria</taxon>
        <taxon>Saprospirales</taxon>
        <taxon>Lewinellaceae</taxon>
        <taxon>Neolewinella</taxon>
    </lineage>
</organism>
<evidence type="ECO:0000313" key="2">
    <source>
        <dbReference type="Proteomes" id="UP000237662"/>
    </source>
</evidence>
<protein>
    <submittedName>
        <fullName evidence="1">Uncharacterized protein</fullName>
    </submittedName>
</protein>
<comment type="caution">
    <text evidence="1">The sequence shown here is derived from an EMBL/GenBank/DDBJ whole genome shotgun (WGS) entry which is preliminary data.</text>
</comment>
<sequence>MTFAHEGYRGHDGYGGDLVGPSMDSLKSLGVNAVAIVPYTFMRGMGPVDTFPIPDHYGAENDSAVLHSIRNAQARGLYVMLKPQIWVRGGWPGSIDFATDAEWDRFFRAYGEWILHYAEMAQREELYALCIGTELVQATRKHPERWRDMIRRIRDRYDGVLTYAANWGEEFEQFSFWEELDVMGLNSYYPLSDDPEATPAELTLGAVSWMRMADSTSRVHDRPLWLTEVGYRSVAGAWRNPHAEAGDRVASEEAQARCYAALSAAVCSSERLAGMFVWKWPSYLGHQEDRDGRRVGFVPGGKPAGELLRTLYRYPPER</sequence>
<dbReference type="Proteomes" id="UP000237662">
    <property type="component" value="Unassembled WGS sequence"/>
</dbReference>
<dbReference type="SUPFAM" id="SSF51445">
    <property type="entry name" value="(Trans)glycosidases"/>
    <property type="match status" value="1"/>
</dbReference>
<evidence type="ECO:0000313" key="1">
    <source>
        <dbReference type="EMBL" id="PPK86405.1"/>
    </source>
</evidence>
<dbReference type="AlphaFoldDB" id="A0A2S6I5H8"/>
<dbReference type="CDD" id="cd19608">
    <property type="entry name" value="GH113_mannanase-like"/>
    <property type="match status" value="1"/>
</dbReference>
<dbReference type="EMBL" id="PTJC01000006">
    <property type="protein sequence ID" value="PPK86405.1"/>
    <property type="molecule type" value="Genomic_DNA"/>
</dbReference>
<reference evidence="1 2" key="1">
    <citation type="submission" date="2018-02" db="EMBL/GenBank/DDBJ databases">
        <title>Genomic Encyclopedia of Archaeal and Bacterial Type Strains, Phase II (KMG-II): from individual species to whole genera.</title>
        <authorList>
            <person name="Goeker M."/>
        </authorList>
    </citation>
    <scope>NUCLEOTIDE SEQUENCE [LARGE SCALE GENOMIC DNA]</scope>
    <source>
        <strain evidence="1 2">DSM 29526</strain>
    </source>
</reference>
<proteinExistence type="predicted"/>
<accession>A0A2S6I5H8</accession>
<keyword evidence="2" id="KW-1185">Reference proteome</keyword>
<dbReference type="InterPro" id="IPR055151">
    <property type="entry name" value="GH113"/>
</dbReference>